<evidence type="ECO:0000313" key="2">
    <source>
        <dbReference type="EMBL" id="GAA4414521.1"/>
    </source>
</evidence>
<evidence type="ECO:0000259" key="1">
    <source>
        <dbReference type="SMART" id="SM00849"/>
    </source>
</evidence>
<dbReference type="Pfam" id="PF00753">
    <property type="entry name" value="Lactamase_B"/>
    <property type="match status" value="1"/>
</dbReference>
<evidence type="ECO:0000313" key="3">
    <source>
        <dbReference type="Proteomes" id="UP001500936"/>
    </source>
</evidence>
<gene>
    <name evidence="2" type="ORF">GCM10023187_44120</name>
</gene>
<dbReference type="InterPro" id="IPR036866">
    <property type="entry name" value="RibonucZ/Hydroxyglut_hydro"/>
</dbReference>
<dbReference type="EMBL" id="BAABHB010000011">
    <property type="protein sequence ID" value="GAA4414521.1"/>
    <property type="molecule type" value="Genomic_DNA"/>
</dbReference>
<dbReference type="PANTHER" id="PTHR42951">
    <property type="entry name" value="METALLO-BETA-LACTAMASE DOMAIN-CONTAINING"/>
    <property type="match status" value="1"/>
</dbReference>
<protein>
    <submittedName>
        <fullName evidence="2">MBL fold metallo-hydrolase</fullName>
    </submittedName>
</protein>
<dbReference type="Proteomes" id="UP001500936">
    <property type="component" value="Unassembled WGS sequence"/>
</dbReference>
<feature type="domain" description="Metallo-beta-lactamase" evidence="1">
    <location>
        <begin position="30"/>
        <end position="240"/>
    </location>
</feature>
<dbReference type="Gene3D" id="3.60.15.10">
    <property type="entry name" value="Ribonuclease Z/Hydroxyacylglutathione hydrolase-like"/>
    <property type="match status" value="1"/>
</dbReference>
<organism evidence="2 3">
    <name type="scientific">Nibrella viscosa</name>
    <dbReference type="NCBI Taxonomy" id="1084524"/>
    <lineage>
        <taxon>Bacteria</taxon>
        <taxon>Pseudomonadati</taxon>
        <taxon>Bacteroidota</taxon>
        <taxon>Cytophagia</taxon>
        <taxon>Cytophagales</taxon>
        <taxon>Spirosomataceae</taxon>
        <taxon>Nibrella</taxon>
    </lineage>
</organism>
<dbReference type="SMART" id="SM00849">
    <property type="entry name" value="Lactamase_B"/>
    <property type="match status" value="1"/>
</dbReference>
<accession>A0ABP8KTM9</accession>
<dbReference type="InterPro" id="IPR001279">
    <property type="entry name" value="Metallo-B-lactamas"/>
</dbReference>
<sequence>MESQTLPETRDDEQSPYSVAHDVAGMKIVFVNVFFVGEPRPGADWVLVDAGLQSTAGRIRREAARLFGENNPPKAIVLTHGHFDHVGALPELLKDWNVPVYAHPLELPYLTGKSNYPPPDPAVGGGAMAYMSWIFPTGAPNLGDKVKPMPEGEIPEMPGWQVIHTPGHAPGHVSLYRDSDRVLIAGDAFTTTDQNSAFAVMTQKEEFHGPPAYFTIDWQASKESIWKLAELNPTAVGTGHGKSFRGVQLGMRLRTLAENFEEQEVPTGGRYVKQAAQTDEDGIVDMPAPVSYTVARTIGIGLLAGTAAFLIGRLIQDNTEGFGREVKREGRKLRRRLG</sequence>
<dbReference type="PANTHER" id="PTHR42951:SF17">
    <property type="entry name" value="METALLO-BETA-LACTAMASE DOMAIN-CONTAINING PROTEIN"/>
    <property type="match status" value="1"/>
</dbReference>
<reference evidence="3" key="1">
    <citation type="journal article" date="2019" name="Int. J. Syst. Evol. Microbiol.">
        <title>The Global Catalogue of Microorganisms (GCM) 10K type strain sequencing project: providing services to taxonomists for standard genome sequencing and annotation.</title>
        <authorList>
            <consortium name="The Broad Institute Genomics Platform"/>
            <consortium name="The Broad Institute Genome Sequencing Center for Infectious Disease"/>
            <person name="Wu L."/>
            <person name="Ma J."/>
        </authorList>
    </citation>
    <scope>NUCLEOTIDE SEQUENCE [LARGE SCALE GENOMIC DNA]</scope>
    <source>
        <strain evidence="3">JCM 17925</strain>
    </source>
</reference>
<name>A0ABP8KTM9_9BACT</name>
<dbReference type="SUPFAM" id="SSF56281">
    <property type="entry name" value="Metallo-hydrolase/oxidoreductase"/>
    <property type="match status" value="1"/>
</dbReference>
<proteinExistence type="predicted"/>
<comment type="caution">
    <text evidence="2">The sequence shown here is derived from an EMBL/GenBank/DDBJ whole genome shotgun (WGS) entry which is preliminary data.</text>
</comment>
<keyword evidence="3" id="KW-1185">Reference proteome</keyword>
<dbReference type="RefSeq" id="WP_345270175.1">
    <property type="nucleotide sequence ID" value="NZ_BAABHB010000011.1"/>
</dbReference>
<dbReference type="InterPro" id="IPR050855">
    <property type="entry name" value="NDM-1-like"/>
</dbReference>
<dbReference type="CDD" id="cd07721">
    <property type="entry name" value="yflN-like_MBL-fold"/>
    <property type="match status" value="1"/>
</dbReference>